<evidence type="ECO:0000259" key="1">
    <source>
        <dbReference type="SMART" id="SM00421"/>
    </source>
</evidence>
<dbReference type="SUPFAM" id="SSF46894">
    <property type="entry name" value="C-terminal effector domain of the bipartite response regulators"/>
    <property type="match status" value="1"/>
</dbReference>
<feature type="domain" description="HTH luxR-type" evidence="1">
    <location>
        <begin position="300"/>
        <end position="357"/>
    </location>
</feature>
<dbReference type="EMBL" id="JAUSRV010000014">
    <property type="protein sequence ID" value="MDP9973946.1"/>
    <property type="molecule type" value="Genomic_DNA"/>
</dbReference>
<dbReference type="GO" id="GO:0006355">
    <property type="term" value="P:regulation of DNA-templated transcription"/>
    <property type="evidence" value="ECO:0007669"/>
    <property type="project" value="InterPro"/>
</dbReference>
<comment type="caution">
    <text evidence="2">The sequence shown here is derived from an EMBL/GenBank/DDBJ whole genome shotgun (WGS) entry which is preliminary data.</text>
</comment>
<gene>
    <name evidence="2" type="ORF">J2W39_005209</name>
</gene>
<sequence>MQPDAVLRSALEAVHHLSDPDPPWSAILSTASRLVGSDAAVLIVFEGTGVVDVQQSGADAAAVRDYAEHFHTEDVMTQPNVAKPEGSWLDTQALLPKPLRERNAYYVDFMCKHRMRQLYSFIIENGPDRRTSFGFQRASAWDGLSSFLASDRIRAYSQAVQLAAERRRAQAASWLAATDSAFDALGEASCLVHGTGHVVHASPAAKAIFDTRGSVVVQGARLSHPNAGERERLLAAVLRAAEAGQVERLAFRDSRCGGPLHVELTCANPALRFGREPMVFIRLRRAAAGPLASPDLLSQVLDITLAEARVLHALATGVSLNDFALRRGVSIHTVRKQVAMMMVKMDCTRQVDLVRAALRVGP</sequence>
<proteinExistence type="predicted"/>
<dbReference type="SMART" id="SM00421">
    <property type="entry name" value="HTH_LUXR"/>
    <property type="match status" value="1"/>
</dbReference>
<dbReference type="Proteomes" id="UP001224845">
    <property type="component" value="Unassembled WGS sequence"/>
</dbReference>
<protein>
    <submittedName>
        <fullName evidence="2">DNA-binding CsgD family transcriptional regulator</fullName>
    </submittedName>
</protein>
<accession>A0AAW8EM66</accession>
<keyword evidence="2" id="KW-0238">DNA-binding</keyword>
<evidence type="ECO:0000313" key="3">
    <source>
        <dbReference type="Proteomes" id="UP001224845"/>
    </source>
</evidence>
<evidence type="ECO:0000313" key="2">
    <source>
        <dbReference type="EMBL" id="MDP9973946.1"/>
    </source>
</evidence>
<dbReference type="RefSeq" id="WP_307596144.1">
    <property type="nucleotide sequence ID" value="NZ_JAUSRV010000014.1"/>
</dbReference>
<reference evidence="2" key="1">
    <citation type="submission" date="2023-07" db="EMBL/GenBank/DDBJ databases">
        <title>Sorghum-associated microbial communities from plants grown in Nebraska, USA.</title>
        <authorList>
            <person name="Schachtman D."/>
        </authorList>
    </citation>
    <scope>NUCLEOTIDE SEQUENCE</scope>
    <source>
        <strain evidence="2">DS3315</strain>
    </source>
</reference>
<dbReference type="InterPro" id="IPR016032">
    <property type="entry name" value="Sig_transdc_resp-reg_C-effctor"/>
</dbReference>
<dbReference type="GO" id="GO:0003677">
    <property type="term" value="F:DNA binding"/>
    <property type="evidence" value="ECO:0007669"/>
    <property type="project" value="UniProtKB-KW"/>
</dbReference>
<dbReference type="InterPro" id="IPR000792">
    <property type="entry name" value="Tscrpt_reg_LuxR_C"/>
</dbReference>
<dbReference type="InterPro" id="IPR036388">
    <property type="entry name" value="WH-like_DNA-bd_sf"/>
</dbReference>
<dbReference type="AlphaFoldDB" id="A0AAW8EM66"/>
<dbReference type="Gene3D" id="1.10.10.10">
    <property type="entry name" value="Winged helix-like DNA-binding domain superfamily/Winged helix DNA-binding domain"/>
    <property type="match status" value="1"/>
</dbReference>
<organism evidence="2 3">
    <name type="scientific">Variovorax paradoxus</name>
    <dbReference type="NCBI Taxonomy" id="34073"/>
    <lineage>
        <taxon>Bacteria</taxon>
        <taxon>Pseudomonadati</taxon>
        <taxon>Pseudomonadota</taxon>
        <taxon>Betaproteobacteria</taxon>
        <taxon>Burkholderiales</taxon>
        <taxon>Comamonadaceae</taxon>
        <taxon>Variovorax</taxon>
    </lineage>
</organism>
<name>A0AAW8EM66_VARPD</name>